<dbReference type="GO" id="GO:1904680">
    <property type="term" value="F:peptide transmembrane transporter activity"/>
    <property type="evidence" value="ECO:0007669"/>
    <property type="project" value="TreeGrafter"/>
</dbReference>
<evidence type="ECO:0000256" key="3">
    <source>
        <dbReference type="ARBA" id="ARBA00022729"/>
    </source>
</evidence>
<evidence type="ECO:0000256" key="2">
    <source>
        <dbReference type="ARBA" id="ARBA00022448"/>
    </source>
</evidence>
<feature type="compositionally biased region" description="Low complexity" evidence="4">
    <location>
        <begin position="759"/>
        <end position="787"/>
    </location>
</feature>
<keyword evidence="5" id="KW-1133">Transmembrane helix</keyword>
<dbReference type="GO" id="GO:0015833">
    <property type="term" value="P:peptide transport"/>
    <property type="evidence" value="ECO:0007669"/>
    <property type="project" value="TreeGrafter"/>
</dbReference>
<dbReference type="InterPro" id="IPR000914">
    <property type="entry name" value="SBP_5_dom"/>
</dbReference>
<protein>
    <recommendedName>
        <fullName evidence="6">Solute-binding protein family 5 domain-containing protein</fullName>
    </recommendedName>
</protein>
<feature type="domain" description="Solute-binding protein family 5" evidence="6">
    <location>
        <begin position="52"/>
        <end position="310"/>
    </location>
</feature>
<keyword evidence="2" id="KW-0813">Transport</keyword>
<dbReference type="Gene3D" id="3.40.190.10">
    <property type="entry name" value="Periplasmic binding protein-like II"/>
    <property type="match status" value="2"/>
</dbReference>
<dbReference type="PANTHER" id="PTHR30290:SF9">
    <property type="entry name" value="OLIGOPEPTIDE-BINDING PROTEIN APPA"/>
    <property type="match status" value="1"/>
</dbReference>
<evidence type="ECO:0000313" key="8">
    <source>
        <dbReference type="Proteomes" id="UP000240880"/>
    </source>
</evidence>
<dbReference type="PANTHER" id="PTHR30290">
    <property type="entry name" value="PERIPLASMIC BINDING COMPONENT OF ABC TRANSPORTER"/>
    <property type="match status" value="1"/>
</dbReference>
<name>A0A2R6A9Q7_9ARCH</name>
<dbReference type="InterPro" id="IPR039424">
    <property type="entry name" value="SBP_5"/>
</dbReference>
<dbReference type="Pfam" id="PF00496">
    <property type="entry name" value="SBP_bac_5"/>
    <property type="match status" value="1"/>
</dbReference>
<keyword evidence="5" id="KW-0812">Transmembrane</keyword>
<organism evidence="7 8">
    <name type="scientific">Candidatus Marsarchaeota G1 archaeon OSP_D</name>
    <dbReference type="NCBI Taxonomy" id="1978155"/>
    <lineage>
        <taxon>Archaea</taxon>
        <taxon>Candidatus Marsarchaeota</taxon>
        <taxon>Candidatus Marsarchaeota group 1</taxon>
    </lineage>
</organism>
<comment type="caution">
    <text evidence="7">The sequence shown here is derived from an EMBL/GenBank/DDBJ whole genome shotgun (WGS) entry which is preliminary data.</text>
</comment>
<evidence type="ECO:0000256" key="5">
    <source>
        <dbReference type="SAM" id="Phobius"/>
    </source>
</evidence>
<keyword evidence="5" id="KW-0472">Membrane</keyword>
<proteinExistence type="inferred from homology"/>
<evidence type="ECO:0000256" key="4">
    <source>
        <dbReference type="SAM" id="MobiDB-lite"/>
    </source>
</evidence>
<dbReference type="SUPFAM" id="SSF53850">
    <property type="entry name" value="Periplasmic binding protein-like II"/>
    <property type="match status" value="2"/>
</dbReference>
<feature type="transmembrane region" description="Helical" evidence="5">
    <location>
        <begin position="794"/>
        <end position="814"/>
    </location>
</feature>
<dbReference type="AlphaFoldDB" id="A0A2R6A9Q7"/>
<evidence type="ECO:0000313" key="7">
    <source>
        <dbReference type="EMBL" id="PSN83162.1"/>
    </source>
</evidence>
<comment type="similarity">
    <text evidence="1">Belongs to the bacterial solute-binding protein 5 family.</text>
</comment>
<evidence type="ECO:0000259" key="6">
    <source>
        <dbReference type="Pfam" id="PF00496"/>
    </source>
</evidence>
<feature type="region of interest" description="Disordered" evidence="4">
    <location>
        <begin position="759"/>
        <end position="788"/>
    </location>
</feature>
<dbReference type="Proteomes" id="UP000240880">
    <property type="component" value="Unassembled WGS sequence"/>
</dbReference>
<reference evidence="7 8" key="1">
    <citation type="submission" date="2017-04" db="EMBL/GenBank/DDBJ databases">
        <title>Novel microbial lineages endemic to geothermal iron-oxide mats fill important gaps in the evolutionary history of Archaea.</title>
        <authorList>
            <person name="Jay Z.J."/>
            <person name="Beam J.P."/>
            <person name="Dlakic M."/>
            <person name="Rusch D.B."/>
            <person name="Kozubal M.A."/>
            <person name="Inskeep W.P."/>
        </authorList>
    </citation>
    <scope>NUCLEOTIDE SEQUENCE [LARGE SCALE GENOMIC DNA]</scope>
    <source>
        <strain evidence="7">OSP_D</strain>
    </source>
</reference>
<accession>A0A2R6A9Q7</accession>
<evidence type="ECO:0000256" key="1">
    <source>
        <dbReference type="ARBA" id="ARBA00005695"/>
    </source>
</evidence>
<keyword evidence="3" id="KW-0732">Signal</keyword>
<dbReference type="Gene3D" id="3.10.105.10">
    <property type="entry name" value="Dipeptide-binding Protein, Domain 3"/>
    <property type="match status" value="1"/>
</dbReference>
<sequence>MEKGCSLKKLSVIAAVTLAILAVAVSIPAQAQAPSFSNPSVIPGSQANLHGPYVSSVRYLIFTSDAANFLGILSGQIQIMDFPPSSFSNIQQALSTPYLNVTSGTGSGEEFIYFNMYSPKDPGYYLPFRQAIAHLVNYTYIQSVVLNGIQGVATPNLLLPSAFGDFSSTNIVTYPYSLQLANESLARDPQIAWNPNDNQPSGTGFACTGGKGVWEYATSPGSGIPNGTAFTPIFYTRNDHPTWLIESQQIWKDAAKIGLCLKLIPVTGFGSIYPIVFEQYSDKWAMYFGGVGFSSPLNPITDFYYAYTKDPGWANPFLNTVHFYNATIEQLLHEEYAANNLTLAASLSRQVDYMLSQQIPILNMWWDSTIIPSLNNYGGTYWSGYVNVPSFSTWTFATGIWTLLNVHQVNPATGQPIVGGTFTVGQHEAPDDFNPFQAESVYDFDIINAIYDSPMVASPANPSITGLIPWMLTGYPIVKTGVTLTTPHGYKIVNGQTITLNFMNNITFQDNVKMTAADYNFSLWVTNLNGATYNATTHTCSAPCWVRYVNYTSADYTGTLPTLVDSVVNNQTSVTVYINDTSYTSYLLAVTLPVFPEHLWSQVSYSAFDNDINPITNSVGGTLLETGTGPFYFGTYVSSQYTLLYRNPGYFRTNIYAWTLPSVSVGQPLSLNLNLTQQGTPIPSNSVVRAYLVRPGSGVMVSPVATLTQSGTSWSGSLSTAGLAPGFYEVIVNATYTTNGITHTALQFWGVTLTSSVTSTTSTTTTTSTTSTTTSTSTTSATSTTVSRGPSTTLYIAVAVVVIILIIGVVAVLTRRR</sequence>
<gene>
    <name evidence="7" type="ORF">B9Q01_05685</name>
</gene>
<dbReference type="EMBL" id="NEXC01000034">
    <property type="protein sequence ID" value="PSN83162.1"/>
    <property type="molecule type" value="Genomic_DNA"/>
</dbReference>